<feature type="coiled-coil region" evidence="1">
    <location>
        <begin position="1"/>
        <end position="56"/>
    </location>
</feature>
<gene>
    <name evidence="2" type="ORF">QTN89_11380</name>
</gene>
<dbReference type="EMBL" id="JASZZN010000007">
    <property type="protein sequence ID" value="MDM4016036.1"/>
    <property type="molecule type" value="Genomic_DNA"/>
</dbReference>
<sequence length="71" mass="8542">MKDHSDRIIELESQLAHLQRQYDELNQVVIDQTRDIQRLLKQALKWEQDLDRLKHAVEPRGELADEKPPHY</sequence>
<comment type="caution">
    <text evidence="2">The sequence shown here is derived from an EMBL/GenBank/DDBJ whole genome shotgun (WGS) entry which is preliminary data.</text>
</comment>
<accession>A0ABT7PIM2</accession>
<protein>
    <submittedName>
        <fullName evidence="2">SlyX family protein</fullName>
    </submittedName>
</protein>
<name>A0ABT7PIM2_9BACT</name>
<proteinExistence type="predicted"/>
<keyword evidence="1" id="KW-0175">Coiled coil</keyword>
<reference evidence="2 3" key="1">
    <citation type="submission" date="2023-06" db="EMBL/GenBank/DDBJ databases">
        <title>Roseiconus lacunae JC819 isolated from Gulf of Mannar region, Tamil Nadu.</title>
        <authorList>
            <person name="Pk S."/>
            <person name="Ch S."/>
            <person name="Ch V.R."/>
        </authorList>
    </citation>
    <scope>NUCLEOTIDE SEQUENCE [LARGE SCALE GENOMIC DNA]</scope>
    <source>
        <strain evidence="2 3">JC819</strain>
    </source>
</reference>
<evidence type="ECO:0000256" key="1">
    <source>
        <dbReference type="SAM" id="Coils"/>
    </source>
</evidence>
<evidence type="ECO:0000313" key="3">
    <source>
        <dbReference type="Proteomes" id="UP001239462"/>
    </source>
</evidence>
<organism evidence="2 3">
    <name type="scientific">Roseiconus lacunae</name>
    <dbReference type="NCBI Taxonomy" id="2605694"/>
    <lineage>
        <taxon>Bacteria</taxon>
        <taxon>Pseudomonadati</taxon>
        <taxon>Planctomycetota</taxon>
        <taxon>Planctomycetia</taxon>
        <taxon>Pirellulales</taxon>
        <taxon>Pirellulaceae</taxon>
        <taxon>Roseiconus</taxon>
    </lineage>
</organism>
<dbReference type="Proteomes" id="UP001239462">
    <property type="component" value="Unassembled WGS sequence"/>
</dbReference>
<dbReference type="Pfam" id="PF04102">
    <property type="entry name" value="SlyX"/>
    <property type="match status" value="1"/>
</dbReference>
<dbReference type="RefSeq" id="WP_149496103.1">
    <property type="nucleotide sequence ID" value="NZ_CP141221.1"/>
</dbReference>
<dbReference type="InterPro" id="IPR007236">
    <property type="entry name" value="SlyX"/>
</dbReference>
<keyword evidence="3" id="KW-1185">Reference proteome</keyword>
<evidence type="ECO:0000313" key="2">
    <source>
        <dbReference type="EMBL" id="MDM4016036.1"/>
    </source>
</evidence>